<keyword evidence="7" id="KW-0210">Decarboxylase</keyword>
<dbReference type="KEGG" id="fai:FAD_0100"/>
<reference evidence="12 13" key="1">
    <citation type="submission" date="2011-10" db="EMBL/GenBank/DDBJ databases">
        <title>Metabolic and evolutionary patterns in the extreme acidophile Ferroplasma acidiphilum.</title>
        <authorList>
            <person name="Golyshina O.V."/>
            <person name="Kozyavkin S.A."/>
            <person name="Tatusov R.L."/>
            <person name="Slesarev A.I."/>
            <person name="Golyshin P.N."/>
        </authorList>
    </citation>
    <scope>NUCLEOTIDE SEQUENCE [LARGE SCALE GENOMIC DNA]</scope>
    <source>
        <strain evidence="13">Y</strain>
    </source>
</reference>
<comment type="similarity">
    <text evidence="3">Belongs to the TrpC family.</text>
</comment>
<protein>
    <recommendedName>
        <fullName evidence="5">Indole-3-glycerol phosphate synthase</fullName>
        <ecNumber evidence="4">4.1.1.48</ecNumber>
    </recommendedName>
</protein>
<dbReference type="SUPFAM" id="SSF51366">
    <property type="entry name" value="Ribulose-phoshate binding barrel"/>
    <property type="match status" value="1"/>
</dbReference>
<evidence type="ECO:0000256" key="1">
    <source>
        <dbReference type="ARBA" id="ARBA00001633"/>
    </source>
</evidence>
<organism evidence="12 13">
    <name type="scientific">Ferroplasma acidiphilum</name>
    <dbReference type="NCBI Taxonomy" id="74969"/>
    <lineage>
        <taxon>Archaea</taxon>
        <taxon>Methanobacteriati</taxon>
        <taxon>Thermoplasmatota</taxon>
        <taxon>Thermoplasmata</taxon>
        <taxon>Thermoplasmatales</taxon>
        <taxon>Ferroplasmaceae</taxon>
        <taxon>Ferroplasma</taxon>
    </lineage>
</organism>
<dbReference type="EC" id="4.1.1.48" evidence="4"/>
<evidence type="ECO:0000256" key="2">
    <source>
        <dbReference type="ARBA" id="ARBA00004696"/>
    </source>
</evidence>
<accession>A0A1V0N1N8</accession>
<evidence type="ECO:0000313" key="12">
    <source>
        <dbReference type="EMBL" id="ARD84033.1"/>
    </source>
</evidence>
<dbReference type="InterPro" id="IPR013798">
    <property type="entry name" value="Indole-3-glycerol_P_synth_dom"/>
</dbReference>
<comment type="pathway">
    <text evidence="2">Amino-acid biosynthesis; L-tryptophan biosynthesis; L-tryptophan from chorismate: step 4/5.</text>
</comment>
<dbReference type="EMBL" id="CP015363">
    <property type="protein sequence ID" value="ARD84033.1"/>
    <property type="molecule type" value="Genomic_DNA"/>
</dbReference>
<proteinExistence type="inferred from homology"/>
<evidence type="ECO:0000256" key="5">
    <source>
        <dbReference type="ARBA" id="ARBA00018080"/>
    </source>
</evidence>
<dbReference type="STRING" id="74969.FAD_0100"/>
<keyword evidence="9" id="KW-0057">Aromatic amino acid biosynthesis</keyword>
<evidence type="ECO:0000259" key="11">
    <source>
        <dbReference type="Pfam" id="PF00218"/>
    </source>
</evidence>
<name>A0A1V0N1N8_9ARCH</name>
<dbReference type="OrthoDB" id="15223at2157"/>
<dbReference type="InterPro" id="IPR011060">
    <property type="entry name" value="RibuloseP-bd_barrel"/>
</dbReference>
<dbReference type="GO" id="GO:0004425">
    <property type="term" value="F:indole-3-glycerol-phosphate synthase activity"/>
    <property type="evidence" value="ECO:0007669"/>
    <property type="project" value="UniProtKB-EC"/>
</dbReference>
<evidence type="ECO:0000256" key="4">
    <source>
        <dbReference type="ARBA" id="ARBA00012362"/>
    </source>
</evidence>
<dbReference type="AlphaFoldDB" id="A0A1V0N1N8"/>
<dbReference type="GO" id="GO:0000162">
    <property type="term" value="P:L-tryptophan biosynthetic process"/>
    <property type="evidence" value="ECO:0007669"/>
    <property type="project" value="UniProtKB-UniPathway"/>
</dbReference>
<comment type="catalytic activity">
    <reaction evidence="1">
        <text>1-(2-carboxyphenylamino)-1-deoxy-D-ribulose 5-phosphate + H(+) = (1S,2R)-1-C-(indol-3-yl)glycerol 3-phosphate + CO2 + H2O</text>
        <dbReference type="Rhea" id="RHEA:23476"/>
        <dbReference type="ChEBI" id="CHEBI:15377"/>
        <dbReference type="ChEBI" id="CHEBI:15378"/>
        <dbReference type="ChEBI" id="CHEBI:16526"/>
        <dbReference type="ChEBI" id="CHEBI:58613"/>
        <dbReference type="ChEBI" id="CHEBI:58866"/>
        <dbReference type="EC" id="4.1.1.48"/>
    </reaction>
</comment>
<keyword evidence="6" id="KW-0028">Amino-acid biosynthesis</keyword>
<keyword evidence="8" id="KW-0822">Tryptophan biosynthesis</keyword>
<dbReference type="PANTHER" id="PTHR22854">
    <property type="entry name" value="TRYPTOPHAN BIOSYNTHESIS PROTEIN"/>
    <property type="match status" value="1"/>
</dbReference>
<dbReference type="UniPathway" id="UPA00035">
    <property type="reaction ID" value="UER00043"/>
</dbReference>
<evidence type="ECO:0000313" key="13">
    <source>
        <dbReference type="Proteomes" id="UP000192050"/>
    </source>
</evidence>
<dbReference type="InterPro" id="IPR001468">
    <property type="entry name" value="Indole-3-GlycerolPSynthase_CS"/>
</dbReference>
<dbReference type="GeneID" id="31675612"/>
<dbReference type="CDD" id="cd00331">
    <property type="entry name" value="IGPS"/>
    <property type="match status" value="1"/>
</dbReference>
<evidence type="ECO:0000256" key="9">
    <source>
        <dbReference type="ARBA" id="ARBA00023141"/>
    </source>
</evidence>
<keyword evidence="13" id="KW-1185">Reference proteome</keyword>
<dbReference type="RefSeq" id="WP_081141332.1">
    <property type="nucleotide sequence ID" value="NZ_CP015363.1"/>
</dbReference>
<feature type="domain" description="Indole-3-glycerol phosphate synthase" evidence="11">
    <location>
        <begin position="9"/>
        <end position="233"/>
    </location>
</feature>
<dbReference type="Gene3D" id="3.20.20.70">
    <property type="entry name" value="Aldolase class I"/>
    <property type="match status" value="1"/>
</dbReference>
<dbReference type="GO" id="GO:0004640">
    <property type="term" value="F:phosphoribosylanthranilate isomerase activity"/>
    <property type="evidence" value="ECO:0007669"/>
    <property type="project" value="TreeGrafter"/>
</dbReference>
<dbReference type="Pfam" id="PF00218">
    <property type="entry name" value="IGPS"/>
    <property type="match status" value="1"/>
</dbReference>
<sequence length="237" mass="26821">MIVDEIYSKNSERKLQEFNMRERGIISLKDALEKNQNGPGIIAEYKRKSPSGFSNKSNTDILKYFDGIQRIIAGISILTEAQYFGGTPLDAEAVQCYNKPILIKDFISSESMIKSSYMSGGDAFLLICDFLDYNRIKKLVQYGKKIGMDALVEVHDPASAKNIFPDENVILGYNRRNLKTLKMEDNSEEMYDNLKSYGLPVVLESGINHENINKLHIEKYQGLLIGSSLLSGDTIRW</sequence>
<evidence type="ECO:0000256" key="8">
    <source>
        <dbReference type="ARBA" id="ARBA00022822"/>
    </source>
</evidence>
<evidence type="ECO:0000256" key="6">
    <source>
        <dbReference type="ARBA" id="ARBA00022605"/>
    </source>
</evidence>
<dbReference type="Proteomes" id="UP000192050">
    <property type="component" value="Chromosome"/>
</dbReference>
<evidence type="ECO:0000256" key="7">
    <source>
        <dbReference type="ARBA" id="ARBA00022793"/>
    </source>
</evidence>
<gene>
    <name evidence="12" type="ORF">FAD_0100</name>
</gene>
<dbReference type="PROSITE" id="PS00614">
    <property type="entry name" value="IGPS"/>
    <property type="match status" value="1"/>
</dbReference>
<dbReference type="PANTHER" id="PTHR22854:SF2">
    <property type="entry name" value="INDOLE-3-GLYCEROL-PHOSPHATE SYNTHASE"/>
    <property type="match status" value="1"/>
</dbReference>
<dbReference type="InterPro" id="IPR045186">
    <property type="entry name" value="Indole-3-glycerol_P_synth"/>
</dbReference>
<dbReference type="InterPro" id="IPR013785">
    <property type="entry name" value="Aldolase_TIM"/>
</dbReference>
<keyword evidence="10" id="KW-0456">Lyase</keyword>
<evidence type="ECO:0000256" key="10">
    <source>
        <dbReference type="ARBA" id="ARBA00023239"/>
    </source>
</evidence>
<evidence type="ECO:0000256" key="3">
    <source>
        <dbReference type="ARBA" id="ARBA00008737"/>
    </source>
</evidence>